<gene>
    <name evidence="1" type="ORF">LITE_LOCUS35661</name>
</gene>
<reference evidence="1" key="1">
    <citation type="submission" date="2022-08" db="EMBL/GenBank/DDBJ databases">
        <authorList>
            <person name="Gutierrez-Valencia J."/>
        </authorList>
    </citation>
    <scope>NUCLEOTIDE SEQUENCE</scope>
</reference>
<name>A0AAV0NXV9_9ROSI</name>
<evidence type="ECO:0000313" key="2">
    <source>
        <dbReference type="Proteomes" id="UP001154282"/>
    </source>
</evidence>
<sequence>MYLRVLRENIWV</sequence>
<accession>A0AAV0NXV9</accession>
<comment type="caution">
    <text evidence="1">The sequence shown here is derived from an EMBL/GenBank/DDBJ whole genome shotgun (WGS) entry which is preliminary data.</text>
</comment>
<protein>
    <submittedName>
        <fullName evidence="1">Uncharacterized protein</fullName>
    </submittedName>
</protein>
<dbReference type="Proteomes" id="UP001154282">
    <property type="component" value="Unassembled WGS sequence"/>
</dbReference>
<dbReference type="EMBL" id="CAMGYJ010000008">
    <property type="protein sequence ID" value="CAI0463167.1"/>
    <property type="molecule type" value="Genomic_DNA"/>
</dbReference>
<proteinExistence type="predicted"/>
<evidence type="ECO:0000313" key="1">
    <source>
        <dbReference type="EMBL" id="CAI0463167.1"/>
    </source>
</evidence>
<organism evidence="1 2">
    <name type="scientific">Linum tenue</name>
    <dbReference type="NCBI Taxonomy" id="586396"/>
    <lineage>
        <taxon>Eukaryota</taxon>
        <taxon>Viridiplantae</taxon>
        <taxon>Streptophyta</taxon>
        <taxon>Embryophyta</taxon>
        <taxon>Tracheophyta</taxon>
        <taxon>Spermatophyta</taxon>
        <taxon>Magnoliopsida</taxon>
        <taxon>eudicotyledons</taxon>
        <taxon>Gunneridae</taxon>
        <taxon>Pentapetalae</taxon>
        <taxon>rosids</taxon>
        <taxon>fabids</taxon>
        <taxon>Malpighiales</taxon>
        <taxon>Linaceae</taxon>
        <taxon>Linum</taxon>
    </lineage>
</organism>
<keyword evidence="2" id="KW-1185">Reference proteome</keyword>